<evidence type="ECO:0000256" key="1">
    <source>
        <dbReference type="SAM" id="MobiDB-lite"/>
    </source>
</evidence>
<dbReference type="EMBL" id="AHJE01000038">
    <property type="protein sequence ID" value="EHP42178.1"/>
    <property type="molecule type" value="Genomic_DNA"/>
</dbReference>
<dbReference type="AlphaFoldDB" id="H1S5U6"/>
<proteinExistence type="predicted"/>
<reference evidence="2 3" key="1">
    <citation type="journal article" date="2012" name="J. Bacteriol.">
        <title>De Novo Genome Project of Cupriavidus basilensis OR16.</title>
        <authorList>
            <person name="Cserhati M."/>
            <person name="Kriszt B."/>
            <person name="Szoboszlay S."/>
            <person name="Toth A."/>
            <person name="Szabo I."/>
            <person name="Tancsics A."/>
            <person name="Nagy I."/>
            <person name="Horvath B."/>
            <person name="Nagy I."/>
            <person name="Kukolya J."/>
        </authorList>
    </citation>
    <scope>NUCLEOTIDE SEQUENCE [LARGE SCALE GENOMIC DNA]</scope>
    <source>
        <strain evidence="2 3">OR16</strain>
    </source>
</reference>
<comment type="caution">
    <text evidence="2">The sequence shown here is derived from an EMBL/GenBank/DDBJ whole genome shotgun (WGS) entry which is preliminary data.</text>
</comment>
<organism evidence="2 3">
    <name type="scientific">Cupriavidus basilensis OR16</name>
    <dbReference type="NCBI Taxonomy" id="1127483"/>
    <lineage>
        <taxon>Bacteria</taxon>
        <taxon>Pseudomonadati</taxon>
        <taxon>Pseudomonadota</taxon>
        <taxon>Betaproteobacteria</taxon>
        <taxon>Burkholderiales</taxon>
        <taxon>Burkholderiaceae</taxon>
        <taxon>Cupriavidus</taxon>
    </lineage>
</organism>
<gene>
    <name evidence="2" type="ORF">OR16_16197</name>
</gene>
<name>H1S5U6_9BURK</name>
<sequence length="61" mass="6583">MNSTLRDAARFAEVIRKASSGENPDAICGKAVRLALKPNRRRPGAGKDNMPGVAVGLHHRF</sequence>
<protein>
    <submittedName>
        <fullName evidence="2">6-aminohexanoate-dimer hydrolase</fullName>
    </submittedName>
</protein>
<evidence type="ECO:0000313" key="2">
    <source>
        <dbReference type="EMBL" id="EHP42178.1"/>
    </source>
</evidence>
<dbReference type="GO" id="GO:0016787">
    <property type="term" value="F:hydrolase activity"/>
    <property type="evidence" value="ECO:0007669"/>
    <property type="project" value="UniProtKB-KW"/>
</dbReference>
<dbReference type="PATRIC" id="fig|1127483.3.peg.3251"/>
<feature type="region of interest" description="Disordered" evidence="1">
    <location>
        <begin position="40"/>
        <end position="61"/>
    </location>
</feature>
<dbReference type="RefSeq" id="WP_006158790.1">
    <property type="nucleotide sequence ID" value="NZ_AHJE01000038.1"/>
</dbReference>
<evidence type="ECO:0000313" key="3">
    <source>
        <dbReference type="Proteomes" id="UP000005808"/>
    </source>
</evidence>
<dbReference type="Proteomes" id="UP000005808">
    <property type="component" value="Unassembled WGS sequence"/>
</dbReference>
<keyword evidence="2" id="KW-0378">Hydrolase</keyword>
<accession>H1S5U6</accession>